<protein>
    <submittedName>
        <fullName evidence="1">Uncharacterized protein</fullName>
    </submittedName>
</protein>
<dbReference type="EMBL" id="OU898284">
    <property type="protein sequence ID" value="CAG9840848.1"/>
    <property type="molecule type" value="Genomic_DNA"/>
</dbReference>
<gene>
    <name evidence="1" type="ORF">DIABBA_LOCUS13468</name>
</gene>
<name>A0A9N9XII7_DIABA</name>
<keyword evidence="2" id="KW-1185">Reference proteome</keyword>
<evidence type="ECO:0000313" key="2">
    <source>
        <dbReference type="Proteomes" id="UP001153709"/>
    </source>
</evidence>
<proteinExistence type="predicted"/>
<organism evidence="1 2">
    <name type="scientific">Diabrotica balteata</name>
    <name type="common">Banded cucumber beetle</name>
    <dbReference type="NCBI Taxonomy" id="107213"/>
    <lineage>
        <taxon>Eukaryota</taxon>
        <taxon>Metazoa</taxon>
        <taxon>Ecdysozoa</taxon>
        <taxon>Arthropoda</taxon>
        <taxon>Hexapoda</taxon>
        <taxon>Insecta</taxon>
        <taxon>Pterygota</taxon>
        <taxon>Neoptera</taxon>
        <taxon>Endopterygota</taxon>
        <taxon>Coleoptera</taxon>
        <taxon>Polyphaga</taxon>
        <taxon>Cucujiformia</taxon>
        <taxon>Chrysomeloidea</taxon>
        <taxon>Chrysomelidae</taxon>
        <taxon>Galerucinae</taxon>
        <taxon>Diabroticina</taxon>
        <taxon>Diabroticites</taxon>
        <taxon>Diabrotica</taxon>
    </lineage>
</organism>
<accession>A0A9N9XII7</accession>
<sequence length="79" mass="9291">MEVKQEVNVYICKEEIDNEGGNALSDTLKIEIKEEPKRESTNDAFDYLVLQKNPIKTEKETYEDKFILFEEKETSEKSK</sequence>
<dbReference type="AlphaFoldDB" id="A0A9N9XII7"/>
<dbReference type="OrthoDB" id="6807535at2759"/>
<dbReference type="Proteomes" id="UP001153709">
    <property type="component" value="Chromosome 9"/>
</dbReference>
<evidence type="ECO:0000313" key="1">
    <source>
        <dbReference type="EMBL" id="CAG9840848.1"/>
    </source>
</evidence>
<reference evidence="1" key="1">
    <citation type="submission" date="2022-01" db="EMBL/GenBank/DDBJ databases">
        <authorList>
            <person name="King R."/>
        </authorList>
    </citation>
    <scope>NUCLEOTIDE SEQUENCE</scope>
</reference>